<evidence type="ECO:0000256" key="1">
    <source>
        <dbReference type="SAM" id="MobiDB-lite"/>
    </source>
</evidence>
<evidence type="ECO:0000313" key="3">
    <source>
        <dbReference type="Proteomes" id="UP001295444"/>
    </source>
</evidence>
<name>A0AAD1W6Y9_PELCU</name>
<feature type="compositionally biased region" description="Polar residues" evidence="1">
    <location>
        <begin position="100"/>
        <end position="114"/>
    </location>
</feature>
<evidence type="ECO:0000313" key="2">
    <source>
        <dbReference type="EMBL" id="CAH2285843.1"/>
    </source>
</evidence>
<reference evidence="2" key="1">
    <citation type="submission" date="2022-03" db="EMBL/GenBank/DDBJ databases">
        <authorList>
            <person name="Alioto T."/>
            <person name="Alioto T."/>
            <person name="Gomez Garrido J."/>
        </authorList>
    </citation>
    <scope>NUCLEOTIDE SEQUENCE</scope>
</reference>
<keyword evidence="3" id="KW-1185">Reference proteome</keyword>
<accession>A0AAD1W6Y9</accession>
<dbReference type="EMBL" id="OW240915">
    <property type="protein sequence ID" value="CAH2285843.1"/>
    <property type="molecule type" value="Genomic_DNA"/>
</dbReference>
<gene>
    <name evidence="2" type="ORF">PECUL_23A051080</name>
</gene>
<dbReference type="Proteomes" id="UP001295444">
    <property type="component" value="Chromosome 04"/>
</dbReference>
<dbReference type="AlphaFoldDB" id="A0AAD1W6Y9"/>
<sequence>MSQRAGDIKYSYINYTSAKQLLKCYGRPGNKQRGFKHVSDQHHTNSNLTVHSYSNPTQHLQRRLRPRTCTACRACINEGKKESVESNAVPVWLPQSYLPSATSKAGKNKQNVQQKSRKPEKSSDSRKLISCHFNGGYSDQYFTSSVSSSSSGYDSRKTEPMENKVCSLPVLPARTLSDLGIQRINPTDMPQTTLFSTEELRKWIIHFGGDEQAAFMARGLQRLQLAYEQGKSEMSKQAESKTHLPISQ</sequence>
<organism evidence="2 3">
    <name type="scientific">Pelobates cultripes</name>
    <name type="common">Western spadefoot toad</name>
    <dbReference type="NCBI Taxonomy" id="61616"/>
    <lineage>
        <taxon>Eukaryota</taxon>
        <taxon>Metazoa</taxon>
        <taxon>Chordata</taxon>
        <taxon>Craniata</taxon>
        <taxon>Vertebrata</taxon>
        <taxon>Euteleostomi</taxon>
        <taxon>Amphibia</taxon>
        <taxon>Batrachia</taxon>
        <taxon>Anura</taxon>
        <taxon>Pelobatoidea</taxon>
        <taxon>Pelobatidae</taxon>
        <taxon>Pelobates</taxon>
    </lineage>
</organism>
<feature type="compositionally biased region" description="Basic and acidic residues" evidence="1">
    <location>
        <begin position="117"/>
        <end position="126"/>
    </location>
</feature>
<protein>
    <submittedName>
        <fullName evidence="2">Uncharacterized protein</fullName>
    </submittedName>
</protein>
<feature type="region of interest" description="Disordered" evidence="1">
    <location>
        <begin position="100"/>
        <end position="126"/>
    </location>
</feature>
<proteinExistence type="predicted"/>